<dbReference type="Proteomes" id="UP000531251">
    <property type="component" value="Unassembled WGS sequence"/>
</dbReference>
<name>A0A7X5XZR8_9SPHN</name>
<reference evidence="4 5" key="1">
    <citation type="submission" date="2020-03" db="EMBL/GenBank/DDBJ databases">
        <title>Genomic Encyclopedia of Type Strains, Phase IV (KMG-IV): sequencing the most valuable type-strain genomes for metagenomic binning, comparative biology and taxonomic classification.</title>
        <authorList>
            <person name="Goeker M."/>
        </authorList>
    </citation>
    <scope>NUCLEOTIDE SEQUENCE [LARGE SCALE GENOMIC DNA]</scope>
    <source>
        <strain evidence="4 5">DSM 7225</strain>
    </source>
</reference>
<dbReference type="AlphaFoldDB" id="A0A7X5XZR8"/>
<dbReference type="InterPro" id="IPR003661">
    <property type="entry name" value="HisK_dim/P_dom"/>
</dbReference>
<dbReference type="GO" id="GO:0000155">
    <property type="term" value="F:phosphorelay sensor kinase activity"/>
    <property type="evidence" value="ECO:0007669"/>
    <property type="project" value="InterPro"/>
</dbReference>
<comment type="caution">
    <text evidence="4">The sequence shown here is derived from an EMBL/GenBank/DDBJ whole genome shotgun (WGS) entry which is preliminary data.</text>
</comment>
<dbReference type="EMBL" id="JAATJB010000008">
    <property type="protein sequence ID" value="NJB98384.1"/>
    <property type="molecule type" value="Genomic_DNA"/>
</dbReference>
<keyword evidence="4" id="KW-0418">Kinase</keyword>
<keyword evidence="5" id="KW-1185">Reference proteome</keyword>
<evidence type="ECO:0000256" key="2">
    <source>
        <dbReference type="ARBA" id="ARBA00012438"/>
    </source>
</evidence>
<dbReference type="RefSeq" id="WP_125977315.1">
    <property type="nucleotide sequence ID" value="NZ_BAAADY010000023.1"/>
</dbReference>
<gene>
    <name evidence="4" type="ORF">GGR89_002716</name>
</gene>
<dbReference type="EC" id="2.7.13.3" evidence="2"/>
<dbReference type="Pfam" id="PF00512">
    <property type="entry name" value="HisKA"/>
    <property type="match status" value="1"/>
</dbReference>
<dbReference type="InterPro" id="IPR036097">
    <property type="entry name" value="HisK_dim/P_sf"/>
</dbReference>
<proteinExistence type="predicted"/>
<feature type="domain" description="Signal transduction histidine kinase dimerisation/phosphoacceptor" evidence="3">
    <location>
        <begin position="76"/>
        <end position="146"/>
    </location>
</feature>
<protein>
    <recommendedName>
        <fullName evidence="2">histidine kinase</fullName>
        <ecNumber evidence="2">2.7.13.3</ecNumber>
    </recommendedName>
</protein>
<keyword evidence="4" id="KW-0808">Transferase</keyword>
<dbReference type="Gene3D" id="1.10.287.130">
    <property type="match status" value="1"/>
</dbReference>
<evidence type="ECO:0000313" key="4">
    <source>
        <dbReference type="EMBL" id="NJB98384.1"/>
    </source>
</evidence>
<dbReference type="SUPFAM" id="SSF47384">
    <property type="entry name" value="Homodimeric domain of signal transducing histidine kinase"/>
    <property type="match status" value="1"/>
</dbReference>
<accession>A0A7X5XZR8</accession>
<comment type="catalytic activity">
    <reaction evidence="1">
        <text>ATP + protein L-histidine = ADP + protein N-phospho-L-histidine.</text>
        <dbReference type="EC" id="2.7.13.3"/>
    </reaction>
</comment>
<evidence type="ECO:0000256" key="1">
    <source>
        <dbReference type="ARBA" id="ARBA00000085"/>
    </source>
</evidence>
<dbReference type="SMART" id="SM00388">
    <property type="entry name" value="HisKA"/>
    <property type="match status" value="1"/>
</dbReference>
<dbReference type="CDD" id="cd00082">
    <property type="entry name" value="HisKA"/>
    <property type="match status" value="1"/>
</dbReference>
<evidence type="ECO:0000259" key="3">
    <source>
        <dbReference type="SMART" id="SM00388"/>
    </source>
</evidence>
<evidence type="ECO:0000313" key="5">
    <source>
        <dbReference type="Proteomes" id="UP000531251"/>
    </source>
</evidence>
<sequence>MESLRGRGEPDAYFRTQLALQVPGGTLPVHYTSWCEDADPAGQITFGLLDRSDQVAAEEALTRQRAQRAHADRLATLGVMTATIAHEVRQPLSVILASAQAAQRWLRRPEPNLAQIEQCLDRIVLGGAKAEETVARLRGLAASRSETRGRCALRPLIEETADLLRPELASR</sequence>
<organism evidence="4 5">
    <name type="scientific">Sphingomonas trueperi</name>
    <dbReference type="NCBI Taxonomy" id="53317"/>
    <lineage>
        <taxon>Bacteria</taxon>
        <taxon>Pseudomonadati</taxon>
        <taxon>Pseudomonadota</taxon>
        <taxon>Alphaproteobacteria</taxon>
        <taxon>Sphingomonadales</taxon>
        <taxon>Sphingomonadaceae</taxon>
        <taxon>Sphingomonas</taxon>
    </lineage>
</organism>